<feature type="transmembrane region" description="Helical" evidence="3">
    <location>
        <begin position="103"/>
        <end position="122"/>
    </location>
</feature>
<feature type="transmembrane region" description="Helical" evidence="3">
    <location>
        <begin position="154"/>
        <end position="174"/>
    </location>
</feature>
<keyword evidence="3" id="KW-1133">Transmembrane helix</keyword>
<dbReference type="AlphaFoldDB" id="A0A7W3YVP1"/>
<accession>A0A7W3YVP1</accession>
<dbReference type="PANTHER" id="PTHR44227">
    <property type="match status" value="1"/>
</dbReference>
<feature type="transmembrane region" description="Helical" evidence="3">
    <location>
        <begin position="129"/>
        <end position="148"/>
    </location>
</feature>
<dbReference type="Proteomes" id="UP000550609">
    <property type="component" value="Unassembled WGS sequence"/>
</dbReference>
<evidence type="ECO:0000256" key="3">
    <source>
        <dbReference type="SAM" id="Phobius"/>
    </source>
</evidence>
<dbReference type="RefSeq" id="WP_182622738.1">
    <property type="nucleotide sequence ID" value="NZ_JACIUV010000005.1"/>
</dbReference>
<evidence type="ECO:0000313" key="5">
    <source>
        <dbReference type="Proteomes" id="UP000550609"/>
    </source>
</evidence>
<proteinExistence type="predicted"/>
<feature type="transmembrane region" description="Helical" evidence="3">
    <location>
        <begin position="186"/>
        <end position="202"/>
    </location>
</feature>
<keyword evidence="3" id="KW-0472">Membrane</keyword>
<dbReference type="InterPro" id="IPR052346">
    <property type="entry name" value="O-mannosyl-transferase_TMTC"/>
</dbReference>
<feature type="transmembrane region" description="Helical" evidence="3">
    <location>
        <begin position="313"/>
        <end position="333"/>
    </location>
</feature>
<feature type="transmembrane region" description="Helical" evidence="3">
    <location>
        <begin position="393"/>
        <end position="412"/>
    </location>
</feature>
<protein>
    <recommendedName>
        <fullName evidence="6">Tetratricopeptide repeat protein</fullName>
    </recommendedName>
</protein>
<comment type="caution">
    <text evidence="4">The sequence shown here is derived from an EMBL/GenBank/DDBJ whole genome shotgun (WGS) entry which is preliminary data.</text>
</comment>
<feature type="transmembrane region" description="Helical" evidence="3">
    <location>
        <begin position="370"/>
        <end position="387"/>
    </location>
</feature>
<feature type="transmembrane region" description="Helical" evidence="3">
    <location>
        <begin position="208"/>
        <end position="225"/>
    </location>
</feature>
<keyword evidence="3" id="KW-0812">Transmembrane</keyword>
<sequence length="615" mass="68179">MTQQYRAVTAPAVWRQFLTAVVLVVLTALVYWPGLAGPFLFDDFPALVNNARVHVHAGDWPGLWRAAASFDPGGTGRQLAMASFGLNHMFGGLDPWGWKLGGLLVHLVNALLVYLLCVRLLVLAGVQQWRRLSAVAVALLWAVHPLQVSTVLYVVQRMETLSLTFVLLALLAYLRGRSAQIAGQRGWPWLVACVPLFVLALGAKESALLLPLYTLCLELTLLRFAGNTLGQRRFWRWGYACGCALALVLFVAVVVPHYGSMETHAGRDFNTLERLLSQLRILPMYLGQILLPLPANMPFYYDDFIVSTSLLQPWTTSAGGLLLAGLLGAAFVLRRRAPLAALGIFWFFAAHAITSNVVPLELVFEHRNYFALLGVLLVLAEVVRRIPVRDGPGIKIAGVAGAILLFGFLAAIRSATWGERLLLATELVALNPQSPRAAHELGVLYYEMSGGSPDSPFFSFAVSTFEQEARLPKASILAEQSLILMHAANGLRVDPEWWKDMHRRLREQPITPQTTAALFGLLDNRINKRVQLDDRALDHAFMLMFERVSMPPNSYFDVAMHALDYSHDEPLARHLLMQAVSSSAGYPHYVPAMADALREKGYEDLAEWVVVKSRE</sequence>
<evidence type="ECO:0008006" key="6">
    <source>
        <dbReference type="Google" id="ProtNLM"/>
    </source>
</evidence>
<feature type="transmembrane region" description="Helical" evidence="3">
    <location>
        <begin position="339"/>
        <end position="358"/>
    </location>
</feature>
<feature type="transmembrane region" description="Helical" evidence="3">
    <location>
        <begin position="237"/>
        <end position="259"/>
    </location>
</feature>
<keyword evidence="2" id="KW-0802">TPR repeat</keyword>
<evidence type="ECO:0000256" key="1">
    <source>
        <dbReference type="ARBA" id="ARBA00022737"/>
    </source>
</evidence>
<evidence type="ECO:0000256" key="2">
    <source>
        <dbReference type="ARBA" id="ARBA00022803"/>
    </source>
</evidence>
<keyword evidence="1" id="KW-0677">Repeat</keyword>
<organism evidence="4 5">
    <name type="scientific">Stenotrophomonas koreensis</name>
    <dbReference type="NCBI Taxonomy" id="266128"/>
    <lineage>
        <taxon>Bacteria</taxon>
        <taxon>Pseudomonadati</taxon>
        <taxon>Pseudomonadota</taxon>
        <taxon>Gammaproteobacteria</taxon>
        <taxon>Lysobacterales</taxon>
        <taxon>Lysobacteraceae</taxon>
        <taxon>Stenotrophomonas</taxon>
    </lineage>
</organism>
<name>A0A7W3YVP1_9GAMM</name>
<reference evidence="4 5" key="1">
    <citation type="submission" date="2020-08" db="EMBL/GenBank/DDBJ databases">
        <title>Stenotrophomonas sp. W1S232.</title>
        <authorList>
            <person name="Deng Y."/>
        </authorList>
    </citation>
    <scope>NUCLEOTIDE SEQUENCE [LARGE SCALE GENOMIC DNA]</scope>
    <source>
        <strain evidence="4 5">W1S232</strain>
    </source>
</reference>
<evidence type="ECO:0000313" key="4">
    <source>
        <dbReference type="EMBL" id="MBB1117755.1"/>
    </source>
</evidence>
<dbReference type="EMBL" id="JACIUV010000005">
    <property type="protein sequence ID" value="MBB1117755.1"/>
    <property type="molecule type" value="Genomic_DNA"/>
</dbReference>
<feature type="transmembrane region" description="Helical" evidence="3">
    <location>
        <begin position="12"/>
        <end position="32"/>
    </location>
</feature>
<dbReference type="PANTHER" id="PTHR44227:SF3">
    <property type="entry name" value="PROTEIN O-MANNOSYL-TRANSFERASE TMTC4"/>
    <property type="match status" value="1"/>
</dbReference>
<gene>
    <name evidence="4" type="ORF">H4O09_11905</name>
</gene>